<accession>A0AAW1U0U0</accession>
<evidence type="ECO:0000313" key="2">
    <source>
        <dbReference type="EMBL" id="KAK9873586.1"/>
    </source>
</evidence>
<proteinExistence type="predicted"/>
<evidence type="ECO:0000256" key="1">
    <source>
        <dbReference type="SAM" id="MobiDB-lite"/>
    </source>
</evidence>
<dbReference type="Proteomes" id="UP001431783">
    <property type="component" value="Unassembled WGS sequence"/>
</dbReference>
<dbReference type="AlphaFoldDB" id="A0AAW1U0U0"/>
<keyword evidence="3" id="KW-1185">Reference proteome</keyword>
<evidence type="ECO:0000313" key="3">
    <source>
        <dbReference type="Proteomes" id="UP001431783"/>
    </source>
</evidence>
<dbReference type="EMBL" id="JARQZJ010000022">
    <property type="protein sequence ID" value="KAK9873586.1"/>
    <property type="molecule type" value="Genomic_DNA"/>
</dbReference>
<organism evidence="2 3">
    <name type="scientific">Henosepilachna vigintioctopunctata</name>
    <dbReference type="NCBI Taxonomy" id="420089"/>
    <lineage>
        <taxon>Eukaryota</taxon>
        <taxon>Metazoa</taxon>
        <taxon>Ecdysozoa</taxon>
        <taxon>Arthropoda</taxon>
        <taxon>Hexapoda</taxon>
        <taxon>Insecta</taxon>
        <taxon>Pterygota</taxon>
        <taxon>Neoptera</taxon>
        <taxon>Endopterygota</taxon>
        <taxon>Coleoptera</taxon>
        <taxon>Polyphaga</taxon>
        <taxon>Cucujiformia</taxon>
        <taxon>Coccinelloidea</taxon>
        <taxon>Coccinellidae</taxon>
        <taxon>Epilachninae</taxon>
        <taxon>Epilachnini</taxon>
        <taxon>Henosepilachna</taxon>
    </lineage>
</organism>
<name>A0AAW1U0U0_9CUCU</name>
<gene>
    <name evidence="2" type="ORF">WA026_023142</name>
</gene>
<reference evidence="2 3" key="1">
    <citation type="submission" date="2023-03" db="EMBL/GenBank/DDBJ databases">
        <title>Genome insight into feeding habits of ladybird beetles.</title>
        <authorList>
            <person name="Li H.-S."/>
            <person name="Huang Y.-H."/>
            <person name="Pang H."/>
        </authorList>
    </citation>
    <scope>NUCLEOTIDE SEQUENCE [LARGE SCALE GENOMIC DNA]</scope>
    <source>
        <strain evidence="2">SYSU_2023b</strain>
        <tissue evidence="2">Whole body</tissue>
    </source>
</reference>
<protein>
    <submittedName>
        <fullName evidence="2">Uncharacterized protein</fullName>
    </submittedName>
</protein>
<feature type="region of interest" description="Disordered" evidence="1">
    <location>
        <begin position="168"/>
        <end position="197"/>
    </location>
</feature>
<sequence>MMDSDSSSVISTSYSVDKEIVIHLERLRQVRAEKENILCNKRKEQFENFAMNNIDDTPFNLEGIHFYTFDHLKIKFGFNPSEVAHVTRKIKFVRYSNRSDKEIHSFFVEWSINHEKFRKNKIQRYRAGIIEFFDLDSEDEELHMDQEERYQLKLRRERILKRMIPPKRRIPPKTRHQPEITRKRHFELSPNIHLDSD</sequence>
<comment type="caution">
    <text evidence="2">The sequence shown here is derived from an EMBL/GenBank/DDBJ whole genome shotgun (WGS) entry which is preliminary data.</text>
</comment>